<reference evidence="5 6" key="1">
    <citation type="submission" date="2016-04" db="EMBL/GenBank/DDBJ databases">
        <title>Genome analysis of Thermosulfurimonas dismutans, the first thermophilic sulfur-disproportionating bacterium of the phylum Thermodesulfobacteria.</title>
        <authorList>
            <person name="Mardanov A.V."/>
            <person name="Beletsky A.V."/>
            <person name="Kadnikov V.V."/>
            <person name="Slobodkin A.I."/>
            <person name="Ravin N.V."/>
        </authorList>
    </citation>
    <scope>NUCLEOTIDE SEQUENCE [LARGE SCALE GENOMIC DNA]</scope>
    <source>
        <strain evidence="5 6">S95</strain>
    </source>
</reference>
<dbReference type="InterPro" id="IPR029056">
    <property type="entry name" value="Ribokinase-like"/>
</dbReference>
<dbReference type="CDD" id="cd01169">
    <property type="entry name" value="HMPP_kinase"/>
    <property type="match status" value="1"/>
</dbReference>
<dbReference type="GO" id="GO:0008902">
    <property type="term" value="F:hydroxymethylpyrimidine kinase activity"/>
    <property type="evidence" value="ECO:0007669"/>
    <property type="project" value="UniProtKB-EC"/>
</dbReference>
<dbReference type="InterPro" id="IPR036409">
    <property type="entry name" value="Aldolase_II/adducin_N_sf"/>
</dbReference>
<dbReference type="Gene3D" id="3.40.225.10">
    <property type="entry name" value="Class II aldolase/adducin N-terminal domain"/>
    <property type="match status" value="1"/>
</dbReference>
<proteinExistence type="predicted"/>
<dbReference type="PANTHER" id="PTHR20858">
    <property type="entry name" value="PHOSPHOMETHYLPYRIMIDINE KINASE"/>
    <property type="match status" value="1"/>
</dbReference>
<dbReference type="GO" id="GO:0008972">
    <property type="term" value="F:phosphomethylpyrimidine kinase activity"/>
    <property type="evidence" value="ECO:0007669"/>
    <property type="project" value="InterPro"/>
</dbReference>
<protein>
    <recommendedName>
        <fullName evidence="2">hydroxymethylpyrimidine kinase</fullName>
        <ecNumber evidence="2">2.7.1.49</ecNumber>
    </recommendedName>
</protein>
<dbReference type="STRING" id="999894.TDIS_0230"/>
<evidence type="ECO:0000259" key="3">
    <source>
        <dbReference type="Pfam" id="PF08543"/>
    </source>
</evidence>
<dbReference type="InterPro" id="IPR019293">
    <property type="entry name" value="ThiN"/>
</dbReference>
<evidence type="ECO:0000259" key="4">
    <source>
        <dbReference type="Pfam" id="PF10120"/>
    </source>
</evidence>
<dbReference type="InterPro" id="IPR004399">
    <property type="entry name" value="HMP/HMP-P_kinase_dom"/>
</dbReference>
<evidence type="ECO:0000256" key="2">
    <source>
        <dbReference type="ARBA" id="ARBA00012135"/>
    </source>
</evidence>
<dbReference type="SUPFAM" id="SSF53639">
    <property type="entry name" value="AraD/HMP-PK domain-like"/>
    <property type="match status" value="1"/>
</dbReference>
<evidence type="ECO:0000313" key="5">
    <source>
        <dbReference type="EMBL" id="OAQ21712.1"/>
    </source>
</evidence>
<comment type="caution">
    <text evidence="5">The sequence shown here is derived from an EMBL/GenBank/DDBJ whole genome shotgun (WGS) entry which is preliminary data.</text>
</comment>
<dbReference type="EC" id="2.7.1.49" evidence="2"/>
<feature type="domain" description="Pyridoxamine kinase/Phosphomethylpyrimidine kinase" evidence="3">
    <location>
        <begin position="12"/>
        <end position="240"/>
    </location>
</feature>
<dbReference type="GO" id="GO:0009228">
    <property type="term" value="P:thiamine biosynthetic process"/>
    <property type="evidence" value="ECO:0007669"/>
    <property type="project" value="InterPro"/>
</dbReference>
<dbReference type="GO" id="GO:0005829">
    <property type="term" value="C:cytosol"/>
    <property type="evidence" value="ECO:0007669"/>
    <property type="project" value="TreeGrafter"/>
</dbReference>
<comment type="pathway">
    <text evidence="1">Cofactor biosynthesis; thiamine diphosphate biosynthesis.</text>
</comment>
<keyword evidence="5" id="KW-0808">Transferase</keyword>
<evidence type="ECO:0000313" key="6">
    <source>
        <dbReference type="Proteomes" id="UP000078390"/>
    </source>
</evidence>
<name>A0A179D8E8_9BACT</name>
<sequence>MPPIVCVIAGSDPSGAAGLQMDLRVLSLLGVYGTSIPTAFTVQGLDKGIAWEPSPPDLFEKALQTVFSELPVKVVKCGMLGTAEVALKLAEVLPSFSGKVIIDPILSASSGLFLSEKKLVSVLRERLFPLATLVTPNIPEAEALLGLKINPGDEPEAVKALKALGPQAVLLKGGHRKAEKVQDFFFDGYTLKIFEHPRLEGNFRGTGCFLASAIAGLLAQDKALVSAVEEAISLLELALYSAQSSNIFPPPANALVLWERLSGGRKVLEDLMAAVEKFVSHPVRPLIPEVQSNLAYALPYARKVSEVAAFPGRIVGYGNSARPVGCPRFGASSHVARIVLTAMRFEPSKRAALNIRFDRKFIEKAQNLGLKVGWFSRRDEPEEIKAREGGTLSWGVRRVIQELGLVPDLIADEGDLGKEPMIRILAEDPFKAVEIALSLL</sequence>
<organism evidence="5 6">
    <name type="scientific">Thermosulfurimonas dismutans</name>
    <dbReference type="NCBI Taxonomy" id="999894"/>
    <lineage>
        <taxon>Bacteria</taxon>
        <taxon>Pseudomonadati</taxon>
        <taxon>Thermodesulfobacteriota</taxon>
        <taxon>Thermodesulfobacteria</taxon>
        <taxon>Thermodesulfobacteriales</taxon>
        <taxon>Thermodesulfobacteriaceae</taxon>
        <taxon>Thermosulfurimonas</taxon>
    </lineage>
</organism>
<dbReference type="EMBL" id="LWLG01000001">
    <property type="protein sequence ID" value="OAQ21712.1"/>
    <property type="molecule type" value="Genomic_DNA"/>
</dbReference>
<dbReference type="Pfam" id="PF10120">
    <property type="entry name" value="ThiN"/>
    <property type="match status" value="1"/>
</dbReference>
<dbReference type="Pfam" id="PF08543">
    <property type="entry name" value="Phos_pyr_kin"/>
    <property type="match status" value="1"/>
</dbReference>
<dbReference type="SUPFAM" id="SSF53613">
    <property type="entry name" value="Ribokinase-like"/>
    <property type="match status" value="1"/>
</dbReference>
<keyword evidence="5" id="KW-0418">Kinase</keyword>
<keyword evidence="6" id="KW-1185">Reference proteome</keyword>
<dbReference type="PANTHER" id="PTHR20858:SF17">
    <property type="entry name" value="HYDROXYMETHYLPYRIMIDINE_PHOSPHOMETHYLPYRIMIDINE KINASE THI20-RELATED"/>
    <property type="match status" value="1"/>
</dbReference>
<evidence type="ECO:0000256" key="1">
    <source>
        <dbReference type="ARBA" id="ARBA00004948"/>
    </source>
</evidence>
<dbReference type="Gene3D" id="3.40.1190.20">
    <property type="match status" value="1"/>
</dbReference>
<dbReference type="InterPro" id="IPR013749">
    <property type="entry name" value="PM/HMP-P_kinase-1"/>
</dbReference>
<gene>
    <name evidence="5" type="ORF">TDIS_0230</name>
</gene>
<dbReference type="PATRIC" id="fig|999894.6.peg.232"/>
<dbReference type="Proteomes" id="UP000078390">
    <property type="component" value="Unassembled WGS sequence"/>
</dbReference>
<feature type="domain" description="Thiamine-phosphate synthase ThiN" evidence="4">
    <location>
        <begin position="271"/>
        <end position="436"/>
    </location>
</feature>
<dbReference type="AlphaFoldDB" id="A0A179D8E8"/>
<accession>A0A179D8E8</accession>